<dbReference type="SUPFAM" id="SSF51569">
    <property type="entry name" value="Aldolase"/>
    <property type="match status" value="1"/>
</dbReference>
<dbReference type="CDD" id="cd11615">
    <property type="entry name" value="SAF_NeuB_like"/>
    <property type="match status" value="1"/>
</dbReference>
<dbReference type="InterPro" id="IPR013974">
    <property type="entry name" value="SAF"/>
</dbReference>
<dbReference type="Pfam" id="PF08666">
    <property type="entry name" value="SAF"/>
    <property type="match status" value="1"/>
</dbReference>
<dbReference type="InterPro" id="IPR013785">
    <property type="entry name" value="Aldolase_TIM"/>
</dbReference>
<reference evidence="2" key="1">
    <citation type="journal article" date="2015" name="Nature">
        <title>Complex archaea that bridge the gap between prokaryotes and eukaryotes.</title>
        <authorList>
            <person name="Spang A."/>
            <person name="Saw J.H."/>
            <person name="Jorgensen S.L."/>
            <person name="Zaremba-Niedzwiedzka K."/>
            <person name="Martijn J."/>
            <person name="Lind A.E."/>
            <person name="van Eijk R."/>
            <person name="Schleper C."/>
            <person name="Guy L."/>
            <person name="Ettema T.J."/>
        </authorList>
    </citation>
    <scope>NUCLEOTIDE SEQUENCE</scope>
</reference>
<evidence type="ECO:0000259" key="1">
    <source>
        <dbReference type="PROSITE" id="PS50844"/>
    </source>
</evidence>
<organism evidence="2">
    <name type="scientific">marine sediment metagenome</name>
    <dbReference type="NCBI Taxonomy" id="412755"/>
    <lineage>
        <taxon>unclassified sequences</taxon>
        <taxon>metagenomes</taxon>
        <taxon>ecological metagenomes</taxon>
    </lineage>
</organism>
<dbReference type="Pfam" id="PF03102">
    <property type="entry name" value="NeuB"/>
    <property type="match status" value="1"/>
</dbReference>
<dbReference type="PANTHER" id="PTHR42966">
    <property type="entry name" value="N-ACETYLNEURAMINATE SYNTHASE"/>
    <property type="match status" value="1"/>
</dbReference>
<sequence length="254" mass="28659">LKDYCKSKGIIFLSTPFDKEAVKILEEIDVPAYKIGSGDMNNFLLLKYICSKKKPILLSTGMATLEEVKESIDFLKKENIKDLIIFQCTSSYPAKYEDINLNIIDTYLNEFPDAIIGFSDHSLGIEASIGAVAKGAKVIEKHFTLDKKMEGPDHKASLSPNELFNWVRSIRTIEKSLGTDEKKPSKTESEISNTVRKSIVSLKDLEIGDIINSEDISIKRPGYGIPPKEYNNILGKRVKKRILKDTIIIWEDIE</sequence>
<comment type="caution">
    <text evidence="2">The sequence shown here is derived from an EMBL/GenBank/DDBJ whole genome shotgun (WGS) entry which is preliminary data.</text>
</comment>
<dbReference type="PROSITE" id="PS50844">
    <property type="entry name" value="AFP_LIKE"/>
    <property type="match status" value="1"/>
</dbReference>
<protein>
    <recommendedName>
        <fullName evidence="1">AFP-like domain-containing protein</fullName>
    </recommendedName>
</protein>
<dbReference type="GO" id="GO:0016051">
    <property type="term" value="P:carbohydrate biosynthetic process"/>
    <property type="evidence" value="ECO:0007669"/>
    <property type="project" value="InterPro"/>
</dbReference>
<dbReference type="SMART" id="SM00858">
    <property type="entry name" value="SAF"/>
    <property type="match status" value="1"/>
</dbReference>
<dbReference type="AlphaFoldDB" id="A0A0F9F2G7"/>
<feature type="domain" description="AFP-like" evidence="1">
    <location>
        <begin position="198"/>
        <end position="254"/>
    </location>
</feature>
<dbReference type="PANTHER" id="PTHR42966:SF1">
    <property type="entry name" value="SIALIC ACID SYNTHASE"/>
    <property type="match status" value="1"/>
</dbReference>
<dbReference type="EMBL" id="LAZR01022823">
    <property type="protein sequence ID" value="KKL80533.1"/>
    <property type="molecule type" value="Genomic_DNA"/>
</dbReference>
<evidence type="ECO:0000313" key="2">
    <source>
        <dbReference type="EMBL" id="KKL80533.1"/>
    </source>
</evidence>
<gene>
    <name evidence="2" type="ORF">LCGC14_2003790</name>
</gene>
<dbReference type="InterPro" id="IPR013132">
    <property type="entry name" value="PseI/NeuA/B-like_N"/>
</dbReference>
<accession>A0A0F9F2G7</accession>
<dbReference type="GO" id="GO:0047444">
    <property type="term" value="F:N-acylneuraminate-9-phosphate synthase activity"/>
    <property type="evidence" value="ECO:0007669"/>
    <property type="project" value="TreeGrafter"/>
</dbReference>
<feature type="non-terminal residue" evidence="2">
    <location>
        <position position="1"/>
    </location>
</feature>
<dbReference type="InterPro" id="IPR006190">
    <property type="entry name" value="SAF_AFP_Neu5Ac"/>
</dbReference>
<name>A0A0F9F2G7_9ZZZZ</name>
<dbReference type="SUPFAM" id="SSF51269">
    <property type="entry name" value="AFP III-like domain"/>
    <property type="match status" value="1"/>
</dbReference>
<dbReference type="InterPro" id="IPR036732">
    <property type="entry name" value="AFP_Neu5c_C_sf"/>
</dbReference>
<dbReference type="InterPro" id="IPR051690">
    <property type="entry name" value="PseI-like"/>
</dbReference>
<dbReference type="InterPro" id="IPR057736">
    <property type="entry name" value="SAF_PseI/NeuA/NeuB"/>
</dbReference>
<proteinExistence type="predicted"/>
<dbReference type="Gene3D" id="3.90.1210.10">
    <property type="entry name" value="Antifreeze-like/N-acetylneuraminic acid synthase C-terminal domain"/>
    <property type="match status" value="1"/>
</dbReference>
<dbReference type="Gene3D" id="3.20.20.70">
    <property type="entry name" value="Aldolase class I"/>
    <property type="match status" value="1"/>
</dbReference>